<dbReference type="Pfam" id="PF01048">
    <property type="entry name" value="PNP_UDP_1"/>
    <property type="match status" value="1"/>
</dbReference>
<evidence type="ECO:0000313" key="3">
    <source>
        <dbReference type="EMBL" id="GJC91048.1"/>
    </source>
</evidence>
<dbReference type="InterPro" id="IPR053137">
    <property type="entry name" value="NLR-like"/>
</dbReference>
<protein>
    <recommendedName>
        <fullName evidence="2">Nucleoside phosphorylase domain-containing protein</fullName>
    </recommendedName>
</protein>
<reference evidence="3 4" key="1">
    <citation type="submission" date="2021-07" db="EMBL/GenBank/DDBJ databases">
        <title>Genome data of Colletotrichum spaethianum.</title>
        <authorList>
            <person name="Utami Y.D."/>
            <person name="Hiruma K."/>
        </authorList>
    </citation>
    <scope>NUCLEOTIDE SEQUENCE [LARGE SCALE GENOMIC DNA]</scope>
    <source>
        <strain evidence="3 4">MAFF 242679</strain>
    </source>
</reference>
<sequence>MAKSVPVRDFTVGWVCALPIELAAAAEMMDEEFADLPSQPADSNVYSFGRVGVHNVVAACLPAGQMGTNQAATVASQMKTSFPSLRFGLLVGIGGGVPNLDNDIDIRLGDVVISQPAGQHGGVIQYDFGKTEADGRIARTGSLNAPSMILLNALAKLRANDLRGKTQALTHLSKISTQPRFTSPGPENDTLYKKSSLHIGGATCTECHPEDEVDREVAFPAERREA</sequence>
<dbReference type="InterPro" id="IPR000845">
    <property type="entry name" value="Nucleoside_phosphorylase_d"/>
</dbReference>
<comment type="caution">
    <text evidence="3">The sequence shown here is derived from an EMBL/GenBank/DDBJ whole genome shotgun (WGS) entry which is preliminary data.</text>
</comment>
<dbReference type="GO" id="GO:0003824">
    <property type="term" value="F:catalytic activity"/>
    <property type="evidence" value="ECO:0007669"/>
    <property type="project" value="InterPro"/>
</dbReference>
<keyword evidence="1" id="KW-0732">Signal</keyword>
<dbReference type="AlphaFoldDB" id="A0AA37M143"/>
<evidence type="ECO:0000256" key="1">
    <source>
        <dbReference type="SAM" id="SignalP"/>
    </source>
</evidence>
<dbReference type="PANTHER" id="PTHR46082:SF11">
    <property type="entry name" value="AAA+ ATPASE DOMAIN-CONTAINING PROTEIN-RELATED"/>
    <property type="match status" value="1"/>
</dbReference>
<feature type="signal peptide" evidence="1">
    <location>
        <begin position="1"/>
        <end position="25"/>
    </location>
</feature>
<evidence type="ECO:0000259" key="2">
    <source>
        <dbReference type="Pfam" id="PF01048"/>
    </source>
</evidence>
<dbReference type="GO" id="GO:0009116">
    <property type="term" value="P:nucleoside metabolic process"/>
    <property type="evidence" value="ECO:0007669"/>
    <property type="project" value="InterPro"/>
</dbReference>
<accession>A0AA37M143</accession>
<feature type="chain" id="PRO_5041357365" description="Nucleoside phosphorylase domain-containing protein" evidence="1">
    <location>
        <begin position="26"/>
        <end position="226"/>
    </location>
</feature>
<dbReference type="EMBL" id="BPPX01000066">
    <property type="protein sequence ID" value="GJC91048.1"/>
    <property type="molecule type" value="Genomic_DNA"/>
</dbReference>
<dbReference type="Proteomes" id="UP001055172">
    <property type="component" value="Unassembled WGS sequence"/>
</dbReference>
<dbReference type="PANTHER" id="PTHR46082">
    <property type="entry name" value="ATP/GTP-BINDING PROTEIN-RELATED"/>
    <property type="match status" value="1"/>
</dbReference>
<feature type="domain" description="Nucleoside phosphorylase" evidence="2">
    <location>
        <begin position="12"/>
        <end position="137"/>
    </location>
</feature>
<dbReference type="InterPro" id="IPR035994">
    <property type="entry name" value="Nucleoside_phosphorylase_sf"/>
</dbReference>
<dbReference type="SUPFAM" id="SSF53167">
    <property type="entry name" value="Purine and uridine phosphorylases"/>
    <property type="match status" value="1"/>
</dbReference>
<keyword evidence="4" id="KW-1185">Reference proteome</keyword>
<gene>
    <name evidence="3" type="ORF">ColLi_13886</name>
</gene>
<name>A0AA37M143_9PEZI</name>
<proteinExistence type="predicted"/>
<evidence type="ECO:0000313" key="4">
    <source>
        <dbReference type="Proteomes" id="UP001055172"/>
    </source>
</evidence>
<organism evidence="3 4">
    <name type="scientific">Colletotrichum liriopes</name>
    <dbReference type="NCBI Taxonomy" id="708192"/>
    <lineage>
        <taxon>Eukaryota</taxon>
        <taxon>Fungi</taxon>
        <taxon>Dikarya</taxon>
        <taxon>Ascomycota</taxon>
        <taxon>Pezizomycotina</taxon>
        <taxon>Sordariomycetes</taxon>
        <taxon>Hypocreomycetidae</taxon>
        <taxon>Glomerellales</taxon>
        <taxon>Glomerellaceae</taxon>
        <taxon>Colletotrichum</taxon>
        <taxon>Colletotrichum spaethianum species complex</taxon>
    </lineage>
</organism>
<dbReference type="Gene3D" id="3.40.50.1580">
    <property type="entry name" value="Nucleoside phosphorylase domain"/>
    <property type="match status" value="1"/>
</dbReference>